<comment type="caution">
    <text evidence="1">The sequence shown here is derived from an EMBL/GenBank/DDBJ whole genome shotgun (WGS) entry which is preliminary data.</text>
</comment>
<gene>
    <name evidence="1" type="ORF">M9H77_22643</name>
</gene>
<accession>A0ACC0ASR3</accession>
<evidence type="ECO:0000313" key="2">
    <source>
        <dbReference type="Proteomes" id="UP001060085"/>
    </source>
</evidence>
<organism evidence="1 2">
    <name type="scientific">Catharanthus roseus</name>
    <name type="common">Madagascar periwinkle</name>
    <name type="synonym">Vinca rosea</name>
    <dbReference type="NCBI Taxonomy" id="4058"/>
    <lineage>
        <taxon>Eukaryota</taxon>
        <taxon>Viridiplantae</taxon>
        <taxon>Streptophyta</taxon>
        <taxon>Embryophyta</taxon>
        <taxon>Tracheophyta</taxon>
        <taxon>Spermatophyta</taxon>
        <taxon>Magnoliopsida</taxon>
        <taxon>eudicotyledons</taxon>
        <taxon>Gunneridae</taxon>
        <taxon>Pentapetalae</taxon>
        <taxon>asterids</taxon>
        <taxon>lamiids</taxon>
        <taxon>Gentianales</taxon>
        <taxon>Apocynaceae</taxon>
        <taxon>Rauvolfioideae</taxon>
        <taxon>Vinceae</taxon>
        <taxon>Catharanthinae</taxon>
        <taxon>Catharanthus</taxon>
    </lineage>
</organism>
<keyword evidence="2" id="KW-1185">Reference proteome</keyword>
<name>A0ACC0ASR3_CATRO</name>
<dbReference type="EMBL" id="CM044705">
    <property type="protein sequence ID" value="KAI5663320.1"/>
    <property type="molecule type" value="Genomic_DNA"/>
</dbReference>
<reference evidence="2" key="1">
    <citation type="journal article" date="2023" name="Nat. Plants">
        <title>Single-cell RNA sequencing provides a high-resolution roadmap for understanding the multicellular compartmentation of specialized metabolism.</title>
        <authorList>
            <person name="Sun S."/>
            <person name="Shen X."/>
            <person name="Li Y."/>
            <person name="Li Y."/>
            <person name="Wang S."/>
            <person name="Li R."/>
            <person name="Zhang H."/>
            <person name="Shen G."/>
            <person name="Guo B."/>
            <person name="Wei J."/>
            <person name="Xu J."/>
            <person name="St-Pierre B."/>
            <person name="Chen S."/>
            <person name="Sun C."/>
        </authorList>
    </citation>
    <scope>NUCLEOTIDE SEQUENCE [LARGE SCALE GENOMIC DNA]</scope>
</reference>
<evidence type="ECO:0000313" key="1">
    <source>
        <dbReference type="EMBL" id="KAI5663320.1"/>
    </source>
</evidence>
<sequence length="127" mass="14388">MQCNSRAPWTKFESQNEVIGTKFWHLLVNTSQTPDEHSISIITDLPKSIAKPGYRFLGHNYNPGRNGVFTCIYKPKKGPFLAVGTKSGHKYFRSAKIPIRQSSHGYANFTNMPNLHSCMSNHVHLLD</sequence>
<dbReference type="Proteomes" id="UP001060085">
    <property type="component" value="Linkage Group LG05"/>
</dbReference>
<proteinExistence type="predicted"/>
<protein>
    <submittedName>
        <fullName evidence="1">Uncharacterized protein</fullName>
    </submittedName>
</protein>